<accession>A0A918BSU8</accession>
<keyword evidence="3" id="KW-1185">Reference proteome</keyword>
<dbReference type="EMBL" id="BMSX01000001">
    <property type="protein sequence ID" value="GGQ90026.1"/>
    <property type="molecule type" value="Genomic_DNA"/>
</dbReference>
<feature type="compositionally biased region" description="Basic and acidic residues" evidence="1">
    <location>
        <begin position="83"/>
        <end position="93"/>
    </location>
</feature>
<reference evidence="2" key="1">
    <citation type="journal article" date="2014" name="Int. J. Syst. Evol. Microbiol.">
        <title>Complete genome sequence of Corynebacterium casei LMG S-19264T (=DSM 44701T), isolated from a smear-ripened cheese.</title>
        <authorList>
            <consortium name="US DOE Joint Genome Institute (JGI-PGF)"/>
            <person name="Walter F."/>
            <person name="Albersmeier A."/>
            <person name="Kalinowski J."/>
            <person name="Ruckert C."/>
        </authorList>
    </citation>
    <scope>NUCLEOTIDE SEQUENCE</scope>
    <source>
        <strain evidence="2">JCM 4346</strain>
    </source>
</reference>
<protein>
    <submittedName>
        <fullName evidence="2">Uncharacterized protein</fullName>
    </submittedName>
</protein>
<organism evidence="2 3">
    <name type="scientific">Streptomyces aurantiogriseus</name>
    <dbReference type="NCBI Taxonomy" id="66870"/>
    <lineage>
        <taxon>Bacteria</taxon>
        <taxon>Bacillati</taxon>
        <taxon>Actinomycetota</taxon>
        <taxon>Actinomycetes</taxon>
        <taxon>Kitasatosporales</taxon>
        <taxon>Streptomycetaceae</taxon>
        <taxon>Streptomyces</taxon>
    </lineage>
</organism>
<evidence type="ECO:0000313" key="3">
    <source>
        <dbReference type="Proteomes" id="UP000658320"/>
    </source>
</evidence>
<evidence type="ECO:0000256" key="1">
    <source>
        <dbReference type="SAM" id="MobiDB-lite"/>
    </source>
</evidence>
<dbReference type="Proteomes" id="UP000658320">
    <property type="component" value="Unassembled WGS sequence"/>
</dbReference>
<proteinExistence type="predicted"/>
<dbReference type="AlphaFoldDB" id="A0A918BSU8"/>
<evidence type="ECO:0000313" key="2">
    <source>
        <dbReference type="EMBL" id="GGQ90026.1"/>
    </source>
</evidence>
<sequence length="103" mass="11294">MHHGWKAGTENHLRSLTNLSDFAPQWDLNPKRSQAGVVPFGPDRRPPPDSAGGAAGEDDGETAMPRRRSPFGGVMSGRAVRRGARDDEFRPWWRDAQTTPGAC</sequence>
<gene>
    <name evidence="2" type="ORF">GCM10010251_00110</name>
</gene>
<feature type="region of interest" description="Disordered" evidence="1">
    <location>
        <begin position="22"/>
        <end position="103"/>
    </location>
</feature>
<reference evidence="2" key="2">
    <citation type="submission" date="2020-09" db="EMBL/GenBank/DDBJ databases">
        <authorList>
            <person name="Sun Q."/>
            <person name="Ohkuma M."/>
        </authorList>
    </citation>
    <scope>NUCLEOTIDE SEQUENCE</scope>
    <source>
        <strain evidence="2">JCM 4346</strain>
    </source>
</reference>
<name>A0A918BSU8_9ACTN</name>
<comment type="caution">
    <text evidence="2">The sequence shown here is derived from an EMBL/GenBank/DDBJ whole genome shotgun (WGS) entry which is preliminary data.</text>
</comment>